<keyword evidence="4 13" id="KW-0949">S-adenosyl-L-methionine</keyword>
<feature type="domain" description="CXXC-type" evidence="18">
    <location>
        <begin position="309"/>
        <end position="355"/>
    </location>
</feature>
<evidence type="ECO:0000259" key="17">
    <source>
        <dbReference type="PROSITE" id="PS51038"/>
    </source>
</evidence>
<dbReference type="InterPro" id="IPR018117">
    <property type="entry name" value="C5_DNA_meth_AS"/>
</dbReference>
<keyword evidence="3 13" id="KW-0808">Transferase</keyword>
<evidence type="ECO:0000256" key="7">
    <source>
        <dbReference type="ARBA" id="ARBA00022771"/>
    </source>
</evidence>
<dbReference type="InterPro" id="IPR002857">
    <property type="entry name" value="Znf_CXXC"/>
</dbReference>
<proteinExistence type="inferred from homology"/>
<dbReference type="InterPro" id="IPR029063">
    <property type="entry name" value="SAM-dependent_MTases_sf"/>
</dbReference>
<dbReference type="GO" id="GO:0006346">
    <property type="term" value="P:DNA methylation-dependent constitutive heterochromatin formation"/>
    <property type="evidence" value="ECO:0007669"/>
    <property type="project" value="InterPro"/>
</dbReference>
<dbReference type="AlphaFoldDB" id="A0A9N9MZH8"/>
<dbReference type="CDD" id="cd04760">
    <property type="entry name" value="BAH_Dnmt1_I"/>
    <property type="match status" value="1"/>
</dbReference>
<evidence type="ECO:0000256" key="1">
    <source>
        <dbReference type="ARBA" id="ARBA00004123"/>
    </source>
</evidence>
<dbReference type="Gene3D" id="1.10.10.2230">
    <property type="match status" value="1"/>
</dbReference>
<dbReference type="Gene3D" id="3.90.120.10">
    <property type="entry name" value="DNA Methylase, subunit A, domain 2"/>
    <property type="match status" value="1"/>
</dbReference>
<dbReference type="Gene3D" id="2.30.30.490">
    <property type="match status" value="2"/>
</dbReference>
<dbReference type="GO" id="GO:0044027">
    <property type="term" value="P:negative regulation of gene expression via chromosomal CpG island methylation"/>
    <property type="evidence" value="ECO:0007669"/>
    <property type="project" value="TreeGrafter"/>
</dbReference>
<evidence type="ECO:0000256" key="16">
    <source>
        <dbReference type="SAM" id="MobiDB-lite"/>
    </source>
</evidence>
<evidence type="ECO:0000256" key="2">
    <source>
        <dbReference type="ARBA" id="ARBA00022603"/>
    </source>
</evidence>
<evidence type="ECO:0000256" key="4">
    <source>
        <dbReference type="ARBA" id="ARBA00022691"/>
    </source>
</evidence>
<dbReference type="PANTHER" id="PTHR10629">
    <property type="entry name" value="CYTOSINE-SPECIFIC METHYLTRANSFERASE"/>
    <property type="match status" value="1"/>
</dbReference>
<dbReference type="PRINTS" id="PR00105">
    <property type="entry name" value="C5METTRFRASE"/>
</dbReference>
<keyword evidence="6" id="KW-0677">Repeat</keyword>
<keyword evidence="8" id="KW-0862">Zinc</keyword>
<dbReference type="EMBL" id="OU892282">
    <property type="protein sequence ID" value="CAG9770763.1"/>
    <property type="molecule type" value="Genomic_DNA"/>
</dbReference>
<evidence type="ECO:0000256" key="9">
    <source>
        <dbReference type="ARBA" id="ARBA00023125"/>
    </source>
</evidence>
<dbReference type="NCBIfam" id="TIGR00675">
    <property type="entry name" value="dcm"/>
    <property type="match status" value="1"/>
</dbReference>
<dbReference type="PROSITE" id="PS00095">
    <property type="entry name" value="C5_MTASE_2"/>
    <property type="match status" value="1"/>
</dbReference>
<dbReference type="InterPro" id="IPR031303">
    <property type="entry name" value="C5_meth_CS"/>
</dbReference>
<feature type="domain" description="BAH" evidence="17">
    <location>
        <begin position="416"/>
        <end position="541"/>
    </location>
</feature>
<keyword evidence="20" id="KW-1185">Reference proteome</keyword>
<dbReference type="SUPFAM" id="SSF53335">
    <property type="entry name" value="S-adenosyl-L-methionine-dependent methyltransferases"/>
    <property type="match status" value="1"/>
</dbReference>
<keyword evidence="5" id="KW-0479">Metal-binding</keyword>
<dbReference type="PROSITE" id="PS00094">
    <property type="entry name" value="C5_MTASE_1"/>
    <property type="match status" value="1"/>
</dbReference>
<dbReference type="InterPro" id="IPR050390">
    <property type="entry name" value="C5-Methyltransferase"/>
</dbReference>
<dbReference type="OrthoDB" id="5376140at2759"/>
<dbReference type="GO" id="GO:0032259">
    <property type="term" value="P:methylation"/>
    <property type="evidence" value="ECO:0007669"/>
    <property type="project" value="UniProtKB-KW"/>
</dbReference>
<dbReference type="InterPro" id="IPR043151">
    <property type="entry name" value="BAH_sf"/>
</dbReference>
<dbReference type="FunFam" id="3.90.120.10:FF:000001">
    <property type="entry name" value="DNA (cytosine-5)-methyltransferase"/>
    <property type="match status" value="1"/>
</dbReference>
<feature type="region of interest" description="Disordered" evidence="16">
    <location>
        <begin position="1"/>
        <end position="30"/>
    </location>
</feature>
<dbReference type="Proteomes" id="UP001152799">
    <property type="component" value="Chromosome 6"/>
</dbReference>
<dbReference type="PROSITE" id="PS51038">
    <property type="entry name" value="BAH"/>
    <property type="match status" value="2"/>
</dbReference>
<dbReference type="GO" id="GO:0008270">
    <property type="term" value="F:zinc ion binding"/>
    <property type="evidence" value="ECO:0007669"/>
    <property type="project" value="UniProtKB-KW"/>
</dbReference>
<evidence type="ECO:0000256" key="12">
    <source>
        <dbReference type="PROSITE-ProRule" id="PRU00509"/>
    </source>
</evidence>
<evidence type="ECO:0000256" key="15">
    <source>
        <dbReference type="RuleBase" id="RU000417"/>
    </source>
</evidence>
<dbReference type="Pfam" id="PF02008">
    <property type="entry name" value="zf-CXXC"/>
    <property type="match status" value="1"/>
</dbReference>
<dbReference type="Pfam" id="PF01426">
    <property type="entry name" value="BAH"/>
    <property type="match status" value="2"/>
</dbReference>
<keyword evidence="10" id="KW-0539">Nucleus</keyword>
<dbReference type="InterPro" id="IPR022702">
    <property type="entry name" value="Cytosine_MeTrfase1_RFD"/>
</dbReference>
<evidence type="ECO:0000313" key="20">
    <source>
        <dbReference type="Proteomes" id="UP001152799"/>
    </source>
</evidence>
<dbReference type="EC" id="2.1.1.37" evidence="15"/>
<keyword evidence="7 12" id="KW-0863">Zinc-finger</keyword>
<dbReference type="FunFam" id="3.40.50.150:FF:000036">
    <property type="entry name" value="DNA (cytosine-5)-methyltransferase"/>
    <property type="match status" value="1"/>
</dbReference>
<feature type="domain" description="BAH" evidence="17">
    <location>
        <begin position="620"/>
        <end position="738"/>
    </location>
</feature>
<dbReference type="GO" id="GO:0003886">
    <property type="term" value="F:DNA (cytosine-5-)-methyltransferase activity"/>
    <property type="evidence" value="ECO:0007669"/>
    <property type="project" value="UniProtKB-EC"/>
</dbReference>
<dbReference type="InterPro" id="IPR001525">
    <property type="entry name" value="C5_MeTfrase"/>
</dbReference>
<comment type="similarity">
    <text evidence="13 14">Belongs to the class I-like SAM-binding methyltransferase superfamily. C5-methyltransferase family.</text>
</comment>
<dbReference type="GO" id="GO:0003682">
    <property type="term" value="F:chromatin binding"/>
    <property type="evidence" value="ECO:0007669"/>
    <property type="project" value="InterPro"/>
</dbReference>
<evidence type="ECO:0000256" key="6">
    <source>
        <dbReference type="ARBA" id="ARBA00022737"/>
    </source>
</evidence>
<evidence type="ECO:0000256" key="14">
    <source>
        <dbReference type="RuleBase" id="RU000416"/>
    </source>
</evidence>
<organism evidence="19 20">
    <name type="scientific">Ceutorhynchus assimilis</name>
    <name type="common">cabbage seed weevil</name>
    <dbReference type="NCBI Taxonomy" id="467358"/>
    <lineage>
        <taxon>Eukaryota</taxon>
        <taxon>Metazoa</taxon>
        <taxon>Ecdysozoa</taxon>
        <taxon>Arthropoda</taxon>
        <taxon>Hexapoda</taxon>
        <taxon>Insecta</taxon>
        <taxon>Pterygota</taxon>
        <taxon>Neoptera</taxon>
        <taxon>Endopterygota</taxon>
        <taxon>Coleoptera</taxon>
        <taxon>Polyphaga</taxon>
        <taxon>Cucujiformia</taxon>
        <taxon>Curculionidae</taxon>
        <taxon>Ceutorhynchinae</taxon>
        <taxon>Ceutorhynchus</taxon>
    </lineage>
</organism>
<evidence type="ECO:0000256" key="8">
    <source>
        <dbReference type="ARBA" id="ARBA00022833"/>
    </source>
</evidence>
<dbReference type="PANTHER" id="PTHR10629:SF52">
    <property type="entry name" value="DNA (CYTOSINE-5)-METHYLTRANSFERASE 1"/>
    <property type="match status" value="1"/>
</dbReference>
<evidence type="ECO:0000256" key="11">
    <source>
        <dbReference type="PIRSR" id="PIRSR037404-1"/>
    </source>
</evidence>
<keyword evidence="2 13" id="KW-0489">Methyltransferase</keyword>
<evidence type="ECO:0000256" key="5">
    <source>
        <dbReference type="ARBA" id="ARBA00022723"/>
    </source>
</evidence>
<comment type="subcellular location">
    <subcellularLocation>
        <location evidence="1">Nucleus</location>
    </subcellularLocation>
</comment>
<feature type="active site" evidence="11 13">
    <location>
        <position position="860"/>
    </location>
</feature>
<dbReference type="Pfam" id="PF12047">
    <property type="entry name" value="DNMT1-RFD"/>
    <property type="match status" value="1"/>
</dbReference>
<sequence>MSSKRRRNDPNNNDEPVAKKTKLNISKAKSERCDQCKQNFDNIPLYNGHPDKSSEEFIALTDEKLSIFTDQDDFPTHKITHFSVYDEKGHLCGFDAGLIEENVSLRFSGYIKKIDEDDSSIINGVPAYDLGPILEWYTIGYDGGITLAISFSTEFAEYILMEPSQEYSPIFDKIRKKIKIMKVVIDFLLDNYMDDPSYEDLVRHLESIGESEAVEDLPIHYAQFVCDQVVNVDKSSEEEKPLISLPCMRSLVKLAGVTFKKRKSALKLETRGFKTKKPSWTRAVTTKFVHEFFGKLFPDQLDNDDKIIKKIKKQKCGICEACQSPDCGECSSCKDMPKFGGTGKLKQSCKQRNCPYMAIMAAEISDNEDEIDDKIKTKKSKQYCKKIIHKNIKWGAKAENKFKGFNSYSSVTVGDMEIKVGDFVTIKSEPPNEPLWVVKVVAMYENSWKKSQFHGLLFCRSKDTILADTAEPQEIFLVDECDDLYLGSIFRKANVKYIRMSDNWSELGGTYSSIEQLEDNGEDFYFSKRFENKLSRFVDIKDEEINEEGCISCKRKAKDKKYVNPDYDKPENVIKWKKDAFKVGSGVLLKPEVYEFTTAFPEPTYELKSNVDPIIYPEYYRKKFTDSVKGSNVNTPRPFIVGIIEEILNKKDDIEISVRLFCRPEETGSRLSSYTSDLTLVYWTGKVITTSFKNVTGKCYVTFSDNVQSVSKWSHEGPLRFYFGKMFDLKNKEFCEVPLSAQRIGTVGKGGKSKSKVFTSKYAELPPAWEKLQQPLRSMDIFAGCGGLTEGLHQSGVCDTKWAIELDKTAAEAFRKNFPDAKVFTQDCNMILKDILDGKAAEKGLPVKGQVEMLVGGPPCQGFSGMNRFSAGQYSRFKNSLVATYLSFCEYYRPKYFMLENVRNFVSFKKGMVLKLTISCLSKMGYQVTWGIVQAGHHGVPQTRRRLILMAAAPNYSLPRYPEPLHVFNKRGALSFVMDNSKYSSGCEWTESAPFRTITVKDAMGDLPEIKNGSKQEQMRYDSEASSHFQRLMRGPEESLVRDHVCKEMTPIVEARIAHIPTAPGSDWRDLPNKVVKLNDQTSTTKLLYPYKTKSQKLKDPFKGVCRCATGHQCDPTDRQSNTLIPWCLPHTGDRHSQWAGLYGRLEWYGYFSTTITNPEPMGKQGRVLHPDQNRVVSVRECARSQGFPDKFQFQGSILDKHRQIGNAVPPPMGLALGREILKALNENL</sequence>
<dbReference type="GO" id="GO:0005634">
    <property type="term" value="C:nucleus"/>
    <property type="evidence" value="ECO:0007669"/>
    <property type="project" value="UniProtKB-SubCell"/>
</dbReference>
<evidence type="ECO:0000313" key="19">
    <source>
        <dbReference type="EMBL" id="CAG9770763.1"/>
    </source>
</evidence>
<evidence type="ECO:0000256" key="13">
    <source>
        <dbReference type="PROSITE-ProRule" id="PRU01016"/>
    </source>
</evidence>
<evidence type="ECO:0000256" key="3">
    <source>
        <dbReference type="ARBA" id="ARBA00022679"/>
    </source>
</evidence>
<comment type="catalytic activity">
    <reaction evidence="15">
        <text>a 2'-deoxycytidine in DNA + S-adenosyl-L-methionine = a 5-methyl-2'-deoxycytidine in DNA + S-adenosyl-L-homocysteine + H(+)</text>
        <dbReference type="Rhea" id="RHEA:13681"/>
        <dbReference type="Rhea" id="RHEA-COMP:11369"/>
        <dbReference type="Rhea" id="RHEA-COMP:11370"/>
        <dbReference type="ChEBI" id="CHEBI:15378"/>
        <dbReference type="ChEBI" id="CHEBI:57856"/>
        <dbReference type="ChEBI" id="CHEBI:59789"/>
        <dbReference type="ChEBI" id="CHEBI:85452"/>
        <dbReference type="ChEBI" id="CHEBI:85454"/>
        <dbReference type="EC" id="2.1.1.37"/>
    </reaction>
</comment>
<dbReference type="Gene3D" id="3.40.50.150">
    <property type="entry name" value="Vaccinia Virus protein VP39"/>
    <property type="match status" value="1"/>
</dbReference>
<evidence type="ECO:0000256" key="10">
    <source>
        <dbReference type="ARBA" id="ARBA00023242"/>
    </source>
</evidence>
<dbReference type="PROSITE" id="PS51058">
    <property type="entry name" value="ZF_CXXC"/>
    <property type="match status" value="1"/>
</dbReference>
<accession>A0A9N9MZH8</accession>
<gene>
    <name evidence="19" type="ORF">CEUTPL_LOCUS11209</name>
</gene>
<dbReference type="GO" id="GO:0003677">
    <property type="term" value="F:DNA binding"/>
    <property type="evidence" value="ECO:0007669"/>
    <property type="project" value="UniProtKB-KW"/>
</dbReference>
<evidence type="ECO:0000259" key="18">
    <source>
        <dbReference type="PROSITE" id="PS51058"/>
    </source>
</evidence>
<dbReference type="PROSITE" id="PS51679">
    <property type="entry name" value="SAM_MT_C5"/>
    <property type="match status" value="1"/>
</dbReference>
<protein>
    <recommendedName>
        <fullName evidence="15">Cytosine-specific methyltransferase</fullName>
        <ecNumber evidence="15">2.1.1.37</ecNumber>
    </recommendedName>
</protein>
<keyword evidence="9" id="KW-0238">DNA-binding</keyword>
<dbReference type="Pfam" id="PF00145">
    <property type="entry name" value="DNA_methylase"/>
    <property type="match status" value="1"/>
</dbReference>
<dbReference type="SMART" id="SM00439">
    <property type="entry name" value="BAH"/>
    <property type="match status" value="2"/>
</dbReference>
<name>A0A9N9MZH8_9CUCU</name>
<dbReference type="InterPro" id="IPR001025">
    <property type="entry name" value="BAH_dom"/>
</dbReference>
<reference evidence="19" key="1">
    <citation type="submission" date="2022-01" db="EMBL/GenBank/DDBJ databases">
        <authorList>
            <person name="King R."/>
        </authorList>
    </citation>
    <scope>NUCLEOTIDE SEQUENCE</scope>
</reference>
<dbReference type="PIRSF" id="PIRSF037404">
    <property type="entry name" value="DNMT1"/>
    <property type="match status" value="1"/>
</dbReference>